<sequence length="67" mass="7316">MPATRDVLTILFRADCYSAPSGGLVYLISCASILEIGIIDMVWALDSLARVWTNFCSVTGHAAYEVF</sequence>
<proteinExistence type="predicted"/>
<keyword evidence="3" id="KW-1185">Reference proteome</keyword>
<protein>
    <submittedName>
        <fullName evidence="2">Uncharacterized protein</fullName>
    </submittedName>
</protein>
<feature type="transmembrane region" description="Helical" evidence="1">
    <location>
        <begin position="24"/>
        <end position="45"/>
    </location>
</feature>
<keyword evidence="1" id="KW-0472">Membrane</keyword>
<accession>A0A165TZ92</accession>
<keyword evidence="1" id="KW-0812">Transmembrane</keyword>
<name>A0A165TZ92_9AGAM</name>
<evidence type="ECO:0000313" key="2">
    <source>
        <dbReference type="EMBL" id="KZT27396.1"/>
    </source>
</evidence>
<keyword evidence="1" id="KW-1133">Transmembrane helix</keyword>
<reference evidence="2 3" key="1">
    <citation type="journal article" date="2016" name="Mol. Biol. Evol.">
        <title>Comparative Genomics of Early-Diverging Mushroom-Forming Fungi Provides Insights into the Origins of Lignocellulose Decay Capabilities.</title>
        <authorList>
            <person name="Nagy L.G."/>
            <person name="Riley R."/>
            <person name="Tritt A."/>
            <person name="Adam C."/>
            <person name="Daum C."/>
            <person name="Floudas D."/>
            <person name="Sun H."/>
            <person name="Yadav J.S."/>
            <person name="Pangilinan J."/>
            <person name="Larsson K.H."/>
            <person name="Matsuura K."/>
            <person name="Barry K."/>
            <person name="Labutti K."/>
            <person name="Kuo R."/>
            <person name="Ohm R.A."/>
            <person name="Bhattacharya S.S."/>
            <person name="Shirouzu T."/>
            <person name="Yoshinaga Y."/>
            <person name="Martin F.M."/>
            <person name="Grigoriev I.V."/>
            <person name="Hibbett D.S."/>
        </authorList>
    </citation>
    <scope>NUCLEOTIDE SEQUENCE [LARGE SCALE GENOMIC DNA]</scope>
    <source>
        <strain evidence="2 3">HHB14362 ss-1</strain>
    </source>
</reference>
<dbReference type="EMBL" id="KV425562">
    <property type="protein sequence ID" value="KZT27396.1"/>
    <property type="molecule type" value="Genomic_DNA"/>
</dbReference>
<dbReference type="InParanoid" id="A0A165TZ92"/>
<evidence type="ECO:0000313" key="3">
    <source>
        <dbReference type="Proteomes" id="UP000076761"/>
    </source>
</evidence>
<evidence type="ECO:0000256" key="1">
    <source>
        <dbReference type="SAM" id="Phobius"/>
    </source>
</evidence>
<organism evidence="2 3">
    <name type="scientific">Neolentinus lepideus HHB14362 ss-1</name>
    <dbReference type="NCBI Taxonomy" id="1314782"/>
    <lineage>
        <taxon>Eukaryota</taxon>
        <taxon>Fungi</taxon>
        <taxon>Dikarya</taxon>
        <taxon>Basidiomycota</taxon>
        <taxon>Agaricomycotina</taxon>
        <taxon>Agaricomycetes</taxon>
        <taxon>Gloeophyllales</taxon>
        <taxon>Gloeophyllaceae</taxon>
        <taxon>Neolentinus</taxon>
    </lineage>
</organism>
<gene>
    <name evidence="2" type="ORF">NEOLEDRAFT_1130941</name>
</gene>
<dbReference type="AlphaFoldDB" id="A0A165TZ92"/>
<dbReference type="Proteomes" id="UP000076761">
    <property type="component" value="Unassembled WGS sequence"/>
</dbReference>